<reference evidence="1 2" key="1">
    <citation type="journal article" date="2018" name="Elife">
        <title>Firefly genomes illuminate parallel origins of bioluminescence in beetles.</title>
        <authorList>
            <person name="Fallon T.R."/>
            <person name="Lower S.E."/>
            <person name="Chang C.H."/>
            <person name="Bessho-Uehara M."/>
            <person name="Martin G.J."/>
            <person name="Bewick A.J."/>
            <person name="Behringer M."/>
            <person name="Debat H.J."/>
            <person name="Wong I."/>
            <person name="Day J.C."/>
            <person name="Suvorov A."/>
            <person name="Silva C.J."/>
            <person name="Stanger-Hall K.F."/>
            <person name="Hall D.W."/>
            <person name="Schmitz R.J."/>
            <person name="Nelson D.R."/>
            <person name="Lewis S.M."/>
            <person name="Shigenobu S."/>
            <person name="Bybee S.M."/>
            <person name="Larracuente A.M."/>
            <person name="Oba Y."/>
            <person name="Weng J.K."/>
        </authorList>
    </citation>
    <scope>NUCLEOTIDE SEQUENCE [LARGE SCALE GENOMIC DNA]</scope>
    <source>
        <strain evidence="1">1611_PpyrPB1</strain>
        <tissue evidence="1">Whole body</tissue>
    </source>
</reference>
<accession>A0A5N3ZY95</accession>
<name>A0A5N3ZY95_PHOPY</name>
<evidence type="ECO:0008006" key="3">
    <source>
        <dbReference type="Google" id="ProtNLM"/>
    </source>
</evidence>
<dbReference type="AlphaFoldDB" id="A0A5N3ZY95"/>
<dbReference type="PANTHER" id="PTHR33053:SF24">
    <property type="entry name" value="TRANSPOSASE DOMAIN-CONTAINING PROTEIN"/>
    <property type="match status" value="1"/>
</dbReference>
<proteinExistence type="predicted"/>
<evidence type="ECO:0000313" key="1">
    <source>
        <dbReference type="EMBL" id="KAB0790034.1"/>
    </source>
</evidence>
<dbReference type="Proteomes" id="UP000327044">
    <property type="component" value="Unassembled WGS sequence"/>
</dbReference>
<organism evidence="1 2">
    <name type="scientific">Photinus pyralis</name>
    <name type="common">Common eastern firefly</name>
    <name type="synonym">Lampyris pyralis</name>
    <dbReference type="NCBI Taxonomy" id="7054"/>
    <lineage>
        <taxon>Eukaryota</taxon>
        <taxon>Metazoa</taxon>
        <taxon>Ecdysozoa</taxon>
        <taxon>Arthropoda</taxon>
        <taxon>Hexapoda</taxon>
        <taxon>Insecta</taxon>
        <taxon>Pterygota</taxon>
        <taxon>Neoptera</taxon>
        <taxon>Endopterygota</taxon>
        <taxon>Coleoptera</taxon>
        <taxon>Polyphaga</taxon>
        <taxon>Elateriformia</taxon>
        <taxon>Elateroidea</taxon>
        <taxon>Lampyridae</taxon>
        <taxon>Lampyrinae</taxon>
        <taxon>Photinus</taxon>
    </lineage>
</organism>
<protein>
    <recommendedName>
        <fullName evidence="3">Transposase domain-containing protein</fullName>
    </recommendedName>
</protein>
<dbReference type="EMBL" id="VVIM01002030">
    <property type="protein sequence ID" value="KAB0790034.1"/>
    <property type="molecule type" value="Genomic_DNA"/>
</dbReference>
<comment type="caution">
    <text evidence="1">The sequence shown here is derived from an EMBL/GenBank/DDBJ whole genome shotgun (WGS) entry which is preliminary data.</text>
</comment>
<dbReference type="InParanoid" id="A0A5N3ZY95"/>
<keyword evidence="2" id="KW-1185">Reference proteome</keyword>
<evidence type="ECO:0000313" key="2">
    <source>
        <dbReference type="Proteomes" id="UP000327044"/>
    </source>
</evidence>
<dbReference type="PANTHER" id="PTHR33053">
    <property type="entry name" value="PROTEIN, PUTATIVE-RELATED"/>
    <property type="match status" value="1"/>
</dbReference>
<gene>
    <name evidence="1" type="ORF">PPYR_15646</name>
</gene>
<sequence length="327" mass="36537">MENLGLKTKLIADASPRHIRRLLSQQVASVTLATESNSCREISSKLLSDKSHRQMACASSIANAWNSDSDNDLCSASDELTYNTIFDAKIMSQGVESGHEDSVKDCYTVFKRELVSWATKHEISHVALADLLQMLQKLPNLSTLIPKDPRTLLKTPRSTEIRVVPPGTYFHFGLKQGILNTIEKDSMVHEFFEIKLKIGIDGLPLSSSSSSQLWPILGCVYPTSHVFLIGAYHGYSKPTEANDFLREFVDEIIVLINSGLTYEGKQLHISIYCIVCDAPAKSFITKTKGHAGYFGCSKCEQEGQYRERRMCFPEVNSKKRTDDSVFA</sequence>